<evidence type="ECO:0000256" key="1">
    <source>
        <dbReference type="SAM" id="MobiDB-lite"/>
    </source>
</evidence>
<sequence>MRLRKASLQISNYKLQKRKRKPRLEEMTRNKRKISHLRYSIKKKKHGDFQVLKKDDDDEDEFINEKDDDDDEDEFNNDTPKTDTLQQEQQQEQQEYQQQDQQELQDQQEYKEEQEHKEEQEYQQQDQQQQPEQIYDMRSRSQDLVWTDHEYTMLQLQQQPQQQQQITDQLSSKRQDFNTIQNDNEIIQQQHYSELPILENIDRHLTLPPPQQQHGSQITTEGEAVLQLQQQQQQEDYHNYDNHQQQYYPDALALEVSEVENNLNKNICERTFFEKSVLSKIQEDLDKILRDTRDEHSIFISFRDVVSYDNNKLVSTVYVYSTSSNMYQVQNIEPNIDTFIYRQPWTVKKMMVEILDIMNNMMSLREYGPSQRIVVNFKRDIDRLFSYRIRIELDPDQTQHETHKYKILYRYL</sequence>
<organism evidence="2">
    <name type="scientific">Litopenaeus vannamei majanivirus Nimav-1_LVa</name>
    <dbReference type="NCBI Taxonomy" id="2984273"/>
    <lineage>
        <taxon>Viruses</taxon>
        <taxon>Viruses incertae sedis</taxon>
        <taxon>Naldaviricetes</taxon>
        <taxon>Nimaviridae</taxon>
    </lineage>
</organism>
<feature type="compositionally biased region" description="Acidic residues" evidence="1">
    <location>
        <begin position="56"/>
        <end position="76"/>
    </location>
</feature>
<feature type="compositionally biased region" description="Low complexity" evidence="1">
    <location>
        <begin position="86"/>
        <end position="107"/>
    </location>
</feature>
<evidence type="ECO:0000313" key="2">
    <source>
        <dbReference type="EMBL" id="BDT62156.1"/>
    </source>
</evidence>
<protein>
    <submittedName>
        <fullName evidence="2">Uncharacterized protein</fullName>
    </submittedName>
</protein>
<name>A0A9C7F6H5_9VIRU</name>
<reference evidence="2" key="1">
    <citation type="submission" date="2022-10" db="EMBL/GenBank/DDBJ databases">
        <title>Genome sequences of endogenous nimaviruses in decapod crustaceans.</title>
        <authorList>
            <person name="Kawato S."/>
            <person name="Nozaki R."/>
            <person name="Kondo H."/>
            <person name="Hirono I."/>
        </authorList>
    </citation>
    <scope>NUCLEOTIDE SEQUENCE</scope>
    <source>
        <strain evidence="2">Lva-Nima_1</strain>
    </source>
</reference>
<proteinExistence type="predicted"/>
<feature type="region of interest" description="Disordered" evidence="1">
    <location>
        <begin position="1"/>
        <end position="133"/>
    </location>
</feature>
<accession>A0A9C7F6H5</accession>
<feature type="compositionally biased region" description="Basic and acidic residues" evidence="1">
    <location>
        <begin position="108"/>
        <end position="120"/>
    </location>
</feature>
<feature type="compositionally biased region" description="Low complexity" evidence="1">
    <location>
        <begin position="122"/>
        <end position="133"/>
    </location>
</feature>
<feature type="compositionally biased region" description="Basic residues" evidence="1">
    <location>
        <begin position="30"/>
        <end position="46"/>
    </location>
</feature>
<dbReference type="EMBL" id="LC738872">
    <property type="protein sequence ID" value="BDT62156.1"/>
    <property type="molecule type" value="Genomic_DNA"/>
</dbReference>